<dbReference type="RefSeq" id="WP_203780992.1">
    <property type="nucleotide sequence ID" value="NZ_BOMV01000016.1"/>
</dbReference>
<dbReference type="AlphaFoldDB" id="A0A919N056"/>
<evidence type="ECO:0000313" key="2">
    <source>
        <dbReference type="Proteomes" id="UP000636960"/>
    </source>
</evidence>
<accession>A0A919N056</accession>
<sequence>MEDALLAYANGRADGLASRRDQQRAADPGTGADYRIGFLDGRLEVFRLHAQLRKIVEDAGD</sequence>
<evidence type="ECO:0000313" key="1">
    <source>
        <dbReference type="EMBL" id="GIE94672.1"/>
    </source>
</evidence>
<dbReference type="EMBL" id="BOMV01000016">
    <property type="protein sequence ID" value="GIE94672.1"/>
    <property type="molecule type" value="Genomic_DNA"/>
</dbReference>
<organism evidence="1 2">
    <name type="scientific">Paractinoplanes rishiriensis</name>
    <dbReference type="NCBI Taxonomy" id="1050105"/>
    <lineage>
        <taxon>Bacteria</taxon>
        <taxon>Bacillati</taxon>
        <taxon>Actinomycetota</taxon>
        <taxon>Actinomycetes</taxon>
        <taxon>Micromonosporales</taxon>
        <taxon>Micromonosporaceae</taxon>
        <taxon>Paractinoplanes</taxon>
    </lineage>
</organism>
<protein>
    <submittedName>
        <fullName evidence="1">Uncharacterized protein</fullName>
    </submittedName>
</protein>
<dbReference type="Proteomes" id="UP000636960">
    <property type="component" value="Unassembled WGS sequence"/>
</dbReference>
<reference evidence="1" key="1">
    <citation type="submission" date="2021-01" db="EMBL/GenBank/DDBJ databases">
        <title>Whole genome shotgun sequence of Actinoplanes rishiriensis NBRC 108556.</title>
        <authorList>
            <person name="Komaki H."/>
            <person name="Tamura T."/>
        </authorList>
    </citation>
    <scope>NUCLEOTIDE SEQUENCE</scope>
    <source>
        <strain evidence="1">NBRC 108556</strain>
    </source>
</reference>
<name>A0A919N056_9ACTN</name>
<comment type="caution">
    <text evidence="1">The sequence shown here is derived from an EMBL/GenBank/DDBJ whole genome shotgun (WGS) entry which is preliminary data.</text>
</comment>
<proteinExistence type="predicted"/>
<gene>
    <name evidence="1" type="ORF">Ari01nite_21370</name>
</gene>
<keyword evidence="2" id="KW-1185">Reference proteome</keyword>